<protein>
    <recommendedName>
        <fullName evidence="6">Nuclear protein 1</fullName>
    </recommendedName>
</protein>
<organism evidence="2 5">
    <name type="scientific">Didymodactylos carnosus</name>
    <dbReference type="NCBI Taxonomy" id="1234261"/>
    <lineage>
        <taxon>Eukaryota</taxon>
        <taxon>Metazoa</taxon>
        <taxon>Spiralia</taxon>
        <taxon>Gnathifera</taxon>
        <taxon>Rotifera</taxon>
        <taxon>Eurotatoria</taxon>
        <taxon>Bdelloidea</taxon>
        <taxon>Philodinida</taxon>
        <taxon>Philodinidae</taxon>
        <taxon>Didymodactylos</taxon>
    </lineage>
</organism>
<reference evidence="2" key="1">
    <citation type="submission" date="2021-02" db="EMBL/GenBank/DDBJ databases">
        <authorList>
            <person name="Nowell W R."/>
        </authorList>
    </citation>
    <scope>NUCLEOTIDE SEQUENCE</scope>
</reference>
<evidence type="ECO:0008006" key="6">
    <source>
        <dbReference type="Google" id="ProtNLM"/>
    </source>
</evidence>
<dbReference type="GO" id="GO:0045786">
    <property type="term" value="P:negative regulation of cell cycle"/>
    <property type="evidence" value="ECO:0007669"/>
    <property type="project" value="TreeGrafter"/>
</dbReference>
<evidence type="ECO:0000313" key="1">
    <source>
        <dbReference type="EMBL" id="CAF1512385.1"/>
    </source>
</evidence>
<dbReference type="GO" id="GO:0005634">
    <property type="term" value="C:nucleus"/>
    <property type="evidence" value="ECO:0007669"/>
    <property type="project" value="TreeGrafter"/>
</dbReference>
<accession>A0A816A2F8</accession>
<dbReference type="PANTHER" id="PTHR17149:SF4">
    <property type="entry name" value="RH17958P"/>
    <property type="match status" value="1"/>
</dbReference>
<evidence type="ECO:0000313" key="2">
    <source>
        <dbReference type="EMBL" id="CAF1591130.1"/>
    </source>
</evidence>
<gene>
    <name evidence="2" type="ORF">GPM918_LOCUS41767</name>
    <name evidence="1" type="ORF">OVA965_LOCUS37427</name>
    <name evidence="4" type="ORF">SRO942_LOCUS42877</name>
    <name evidence="3" type="ORF">TMI583_LOCUS38509</name>
</gene>
<dbReference type="Proteomes" id="UP000663829">
    <property type="component" value="Unassembled WGS sequence"/>
</dbReference>
<dbReference type="GO" id="GO:0006357">
    <property type="term" value="P:regulation of transcription by RNA polymerase II"/>
    <property type="evidence" value="ECO:0007669"/>
    <property type="project" value="TreeGrafter"/>
</dbReference>
<comment type="caution">
    <text evidence="2">The sequence shown here is derived from an EMBL/GenBank/DDBJ whole genome shotgun (WGS) entry which is preliminary data.</text>
</comment>
<dbReference type="Pfam" id="PF10195">
    <property type="entry name" value="Phospho_p8"/>
    <property type="match status" value="1"/>
</dbReference>
<dbReference type="GO" id="GO:0008285">
    <property type="term" value="P:negative regulation of cell population proliferation"/>
    <property type="evidence" value="ECO:0007669"/>
    <property type="project" value="TreeGrafter"/>
</dbReference>
<name>A0A816A2F8_9BILA</name>
<dbReference type="InterPro" id="IPR018792">
    <property type="entry name" value="NUPR1-like"/>
</dbReference>
<dbReference type="EMBL" id="CAJNOQ010033680">
    <property type="protein sequence ID" value="CAF1591130.1"/>
    <property type="molecule type" value="Genomic_DNA"/>
</dbReference>
<feature type="non-terminal residue" evidence="2">
    <location>
        <position position="1"/>
    </location>
</feature>
<proteinExistence type="predicted"/>
<dbReference type="Proteomes" id="UP000677228">
    <property type="component" value="Unassembled WGS sequence"/>
</dbReference>
<keyword evidence="5" id="KW-1185">Reference proteome</keyword>
<evidence type="ECO:0000313" key="4">
    <source>
        <dbReference type="EMBL" id="CAF4463336.1"/>
    </source>
</evidence>
<dbReference type="AlphaFoldDB" id="A0A816A2F8"/>
<dbReference type="EMBL" id="CAJOBC010099844">
    <property type="protein sequence ID" value="CAF4463336.1"/>
    <property type="molecule type" value="Genomic_DNA"/>
</dbReference>
<sequence length="70" mass="8096">MSTNKTTTQHEDTYDHYLFENEKHFQAGNGGKQRTKAEVELNSNRQESNGQNRKIVTIMANTEKNHKSTK</sequence>
<evidence type="ECO:0000313" key="5">
    <source>
        <dbReference type="Proteomes" id="UP000663829"/>
    </source>
</evidence>
<dbReference type="EMBL" id="CAJNOK010035349">
    <property type="protein sequence ID" value="CAF1512385.1"/>
    <property type="molecule type" value="Genomic_DNA"/>
</dbReference>
<evidence type="ECO:0000313" key="3">
    <source>
        <dbReference type="EMBL" id="CAF4300101.1"/>
    </source>
</evidence>
<dbReference type="EMBL" id="CAJOBA010057430">
    <property type="protein sequence ID" value="CAF4300101.1"/>
    <property type="molecule type" value="Genomic_DNA"/>
</dbReference>
<dbReference type="Proteomes" id="UP000681722">
    <property type="component" value="Unassembled WGS sequence"/>
</dbReference>
<dbReference type="OrthoDB" id="10030453at2759"/>
<dbReference type="PANTHER" id="PTHR17149">
    <property type="entry name" value="NUCLEAR PROTEIN 1 AND 2"/>
    <property type="match status" value="1"/>
</dbReference>
<dbReference type="Proteomes" id="UP000682733">
    <property type="component" value="Unassembled WGS sequence"/>
</dbReference>